<evidence type="ECO:0000256" key="4">
    <source>
        <dbReference type="ARBA" id="ARBA00020071"/>
    </source>
</evidence>
<evidence type="ECO:0000259" key="10">
    <source>
        <dbReference type="PROSITE" id="PS51910"/>
    </source>
</evidence>
<protein>
    <recommendedName>
        <fullName evidence="4">Chitooligosaccharide deacetylase</fullName>
    </recommendedName>
    <alternativeName>
        <fullName evidence="7">Nodulation protein B</fullName>
    </alternativeName>
</protein>
<dbReference type="InterPro" id="IPR029044">
    <property type="entry name" value="Nucleotide-diphossugar_trans"/>
</dbReference>
<evidence type="ECO:0000256" key="5">
    <source>
        <dbReference type="ARBA" id="ARBA00022676"/>
    </source>
</evidence>
<dbReference type="PROSITE" id="PS51910">
    <property type="entry name" value="GH18_2"/>
    <property type="match status" value="1"/>
</dbReference>
<keyword evidence="8" id="KW-0812">Transmembrane</keyword>
<dbReference type="PROSITE" id="PS51677">
    <property type="entry name" value="NODB"/>
    <property type="match status" value="1"/>
</dbReference>
<proteinExistence type="inferred from homology"/>
<keyword evidence="6" id="KW-0808">Transferase</keyword>
<evidence type="ECO:0000256" key="1">
    <source>
        <dbReference type="ARBA" id="ARBA00003236"/>
    </source>
</evidence>
<dbReference type="Gene3D" id="3.10.50.10">
    <property type="match status" value="1"/>
</dbReference>
<dbReference type="InterPro" id="IPR029070">
    <property type="entry name" value="Chitinase_insertion_sf"/>
</dbReference>
<dbReference type="AlphaFoldDB" id="A0A328AGS3"/>
<dbReference type="GO" id="GO:0016810">
    <property type="term" value="F:hydrolase activity, acting on carbon-nitrogen (but not peptide) bonds"/>
    <property type="evidence" value="ECO:0007669"/>
    <property type="project" value="InterPro"/>
</dbReference>
<feature type="transmembrane region" description="Helical" evidence="8">
    <location>
        <begin position="995"/>
        <end position="1020"/>
    </location>
</feature>
<dbReference type="GO" id="GO:0005975">
    <property type="term" value="P:carbohydrate metabolic process"/>
    <property type="evidence" value="ECO:0007669"/>
    <property type="project" value="InterPro"/>
</dbReference>
<feature type="transmembrane region" description="Helical" evidence="8">
    <location>
        <begin position="704"/>
        <end position="726"/>
    </location>
</feature>
<dbReference type="Gene3D" id="3.20.20.370">
    <property type="entry name" value="Glycoside hydrolase/deacetylase"/>
    <property type="match status" value="1"/>
</dbReference>
<dbReference type="GO" id="GO:0008061">
    <property type="term" value="F:chitin binding"/>
    <property type="evidence" value="ECO:0007669"/>
    <property type="project" value="InterPro"/>
</dbReference>
<dbReference type="SUPFAM" id="SSF53448">
    <property type="entry name" value="Nucleotide-diphospho-sugar transferases"/>
    <property type="match status" value="1"/>
</dbReference>
<keyword evidence="8" id="KW-1133">Transmembrane helix</keyword>
<dbReference type="InterPro" id="IPR011583">
    <property type="entry name" value="Chitinase_II/V-like_cat"/>
</dbReference>
<dbReference type="Proteomes" id="UP000249254">
    <property type="component" value="Unassembled WGS sequence"/>
</dbReference>
<sequence>MAELIFHDPTGRRARLVRLVGGLLLALAALTVAAFFGTLAFAPRLPSLTLKDPRVLQALHQENTHRLKGRREWTKIPHPRSPAAGGGLARPLAVGFYVSWDENSRESLADHVDQLDVVSPQWVALSGAKGEVEITSDAQARAIIAQAKKPPSILPGVHNAKDGIFNGPAADAVILNPAARKRLIQNLVEQAPKRGYAGYVFDFENLSPQAAQAYPGLVAAARAALKPSGREVWVTAPFTDDSFPLKRLAASADTVVLMAYDQHWGTGHPGSTAGQEWFEQALEQRMAELDPAHTVLALGAYGYDWTMPKGKDPGKAEAVTFNEATQRAHDSGARPIMDDVELNPHFDYSENGRDHTVWFLDASTLFNQMKVADGFRPMGYALWRMGGEDQLSWKLLRHNYGQLSAEGLDILKPGQDVNFDGQGEVLHVSDTPHPGHRALEFDPDTGLISGETYDDLPTSYVIQRYGFHPGLVALTFDDGPDGRWTPQILDILKKKHAPATFFVIGKNMQRFPDLVEREVNEGHDVGGHSWTHPNIAEIPAAQTTVELTATQRLFETITGHSTRLFRPPFFGDAEPSTPREVAPILAAQNQGYLSVGLRIDPDDWKKPDPQHIVDTTIARLQDTVRPGQVVLLHDSGGDRSRTVAALPMLIDEIRAHGYRLVTVAELAGMSPEQAMPLTSRSSVELTLDRLGFGFFHDVEMVLSWLFIGAIALGVARLLFLAPLALLHRLLAPGRTPADLDPATGPLVSVLIPCFNEEKVIVASVRRILASEWRNLEVLVLDDGSKDRTSDVVREAFAGEPRVKLLTFENGGKARALNRGMESVNGDIVVALDADTLFPADTIGKLARWFVDPRVGAVAGNALVGNRNNLITRWQALEYVTAQNLERRALAALGAVTVVPGAVGAWRRRTLEELGGYPADTLAEDQDLTLACQRAGWRVEFDPDARAYTEAPETVAGLLKQRFRWSFGTLQCIWKHRAGLFSLKHPVLGFVALPQIWLFQIVLTAIAPLVDLAIVWSLLASAYSWIWHPQEWSADDLVRPLAYWAAFIFLDLSAGALGMALERRAPWGDIMWMPVQRFGYRQLMYSVVVRSLDAALNGARVGWGKLERRATAALEHAG</sequence>
<dbReference type="InterPro" id="IPR002509">
    <property type="entry name" value="NODB_dom"/>
</dbReference>
<keyword evidence="8" id="KW-0472">Membrane</keyword>
<feature type="transmembrane region" description="Helical" evidence="8">
    <location>
        <begin position="1040"/>
        <end position="1060"/>
    </location>
</feature>
<dbReference type="SUPFAM" id="SSF88713">
    <property type="entry name" value="Glycoside hydrolase/deacetylase"/>
    <property type="match status" value="1"/>
</dbReference>
<comment type="caution">
    <text evidence="11">The sequence shown here is derived from an EMBL/GenBank/DDBJ whole genome shotgun (WGS) entry which is preliminary data.</text>
</comment>
<dbReference type="Pfam" id="PF13641">
    <property type="entry name" value="Glyco_tranf_2_3"/>
    <property type="match status" value="1"/>
</dbReference>
<evidence type="ECO:0000313" key="11">
    <source>
        <dbReference type="EMBL" id="RAK53717.1"/>
    </source>
</evidence>
<dbReference type="PANTHER" id="PTHR43630">
    <property type="entry name" value="POLY-BETA-1,6-N-ACETYL-D-GLUCOSAMINE SYNTHASE"/>
    <property type="match status" value="1"/>
</dbReference>
<evidence type="ECO:0000256" key="6">
    <source>
        <dbReference type="ARBA" id="ARBA00022679"/>
    </source>
</evidence>
<dbReference type="InterPro" id="IPR017853">
    <property type="entry name" value="GH"/>
</dbReference>
<evidence type="ECO:0000313" key="12">
    <source>
        <dbReference type="Proteomes" id="UP000249254"/>
    </source>
</evidence>
<gene>
    <name evidence="11" type="ORF">DJ017_03835</name>
</gene>
<dbReference type="CDD" id="cd06423">
    <property type="entry name" value="CESA_like"/>
    <property type="match status" value="1"/>
</dbReference>
<dbReference type="Gene3D" id="3.90.550.10">
    <property type="entry name" value="Spore Coat Polysaccharide Biosynthesis Protein SpsA, Chain A"/>
    <property type="match status" value="1"/>
</dbReference>
<evidence type="ECO:0000256" key="8">
    <source>
        <dbReference type="SAM" id="Phobius"/>
    </source>
</evidence>
<evidence type="ECO:0000259" key="9">
    <source>
        <dbReference type="PROSITE" id="PS51677"/>
    </source>
</evidence>
<dbReference type="Pfam" id="PF00704">
    <property type="entry name" value="Glyco_hydro_18"/>
    <property type="match status" value="1"/>
</dbReference>
<evidence type="ECO:0000256" key="7">
    <source>
        <dbReference type="ARBA" id="ARBA00032976"/>
    </source>
</evidence>
<dbReference type="RefSeq" id="WP_111527469.1">
    <property type="nucleotide sequence ID" value="NZ_JBHRSG010000005.1"/>
</dbReference>
<keyword evidence="12" id="KW-1185">Reference proteome</keyword>
<evidence type="ECO:0000256" key="3">
    <source>
        <dbReference type="ARBA" id="ARBA00010973"/>
    </source>
</evidence>
<comment type="similarity">
    <text evidence="3">Belongs to the polysaccharide deacetylase family.</text>
</comment>
<reference evidence="12" key="1">
    <citation type="submission" date="2018-05" db="EMBL/GenBank/DDBJ databases">
        <authorList>
            <person name="Li X."/>
        </authorList>
    </citation>
    <scope>NUCLEOTIDE SEQUENCE [LARGE SCALE GENOMIC DNA]</scope>
    <source>
        <strain evidence="12">LX32</strain>
    </source>
</reference>
<dbReference type="InterPro" id="IPR011330">
    <property type="entry name" value="Glyco_hydro/deAcase_b/a-brl"/>
</dbReference>
<dbReference type="SUPFAM" id="SSF51445">
    <property type="entry name" value="(Trans)glycosidases"/>
    <property type="match status" value="1"/>
</dbReference>
<dbReference type="GO" id="GO:0016757">
    <property type="term" value="F:glycosyltransferase activity"/>
    <property type="evidence" value="ECO:0007669"/>
    <property type="project" value="UniProtKB-KW"/>
</dbReference>
<feature type="domain" description="NodB homology" evidence="9">
    <location>
        <begin position="470"/>
        <end position="661"/>
    </location>
</feature>
<dbReference type="Pfam" id="PF01522">
    <property type="entry name" value="Polysacc_deac_1"/>
    <property type="match status" value="1"/>
</dbReference>
<keyword evidence="5" id="KW-0328">Glycosyltransferase</keyword>
<organism evidence="11 12">
    <name type="scientific">Phenylobacterium soli</name>
    <dbReference type="NCBI Taxonomy" id="2170551"/>
    <lineage>
        <taxon>Bacteria</taxon>
        <taxon>Pseudomonadati</taxon>
        <taxon>Pseudomonadota</taxon>
        <taxon>Alphaproteobacteria</taxon>
        <taxon>Caulobacterales</taxon>
        <taxon>Caulobacteraceae</taxon>
        <taxon>Phenylobacterium</taxon>
    </lineage>
</organism>
<name>A0A328AGS3_9CAUL</name>
<dbReference type="EMBL" id="QFYQ01000001">
    <property type="protein sequence ID" value="RAK53717.1"/>
    <property type="molecule type" value="Genomic_DNA"/>
</dbReference>
<comment type="function">
    <text evidence="1">Is involved in generating a small heat-stable compound (Nod), an acylated oligomer of N-acetylglucosamine, that stimulates mitosis in various plant protoplasts.</text>
</comment>
<feature type="transmembrane region" description="Helical" evidence="8">
    <location>
        <begin position="20"/>
        <end position="42"/>
    </location>
</feature>
<dbReference type="CDD" id="cd10962">
    <property type="entry name" value="CE4_GT2-like"/>
    <property type="match status" value="1"/>
</dbReference>
<dbReference type="PANTHER" id="PTHR43630:SF1">
    <property type="entry name" value="POLY-BETA-1,6-N-ACETYL-D-GLUCOSAMINE SYNTHASE"/>
    <property type="match status" value="1"/>
</dbReference>
<dbReference type="InterPro" id="IPR001223">
    <property type="entry name" value="Glyco_hydro18_cat"/>
</dbReference>
<comment type="similarity">
    <text evidence="2">Belongs to the glycosyltransferase 2 family.</text>
</comment>
<dbReference type="Gene3D" id="3.20.20.80">
    <property type="entry name" value="Glycosidases"/>
    <property type="match status" value="1"/>
</dbReference>
<dbReference type="SMART" id="SM00636">
    <property type="entry name" value="Glyco_18"/>
    <property type="match status" value="1"/>
</dbReference>
<evidence type="ECO:0000256" key="2">
    <source>
        <dbReference type="ARBA" id="ARBA00006739"/>
    </source>
</evidence>
<accession>A0A328AGS3</accession>
<feature type="domain" description="GH18" evidence="10">
    <location>
        <begin position="91"/>
        <end position="406"/>
    </location>
</feature>
<dbReference type="OrthoDB" id="276604at2"/>